<evidence type="ECO:0000256" key="2">
    <source>
        <dbReference type="ARBA" id="ARBA00022737"/>
    </source>
</evidence>
<dbReference type="PANTHER" id="PTHR22812">
    <property type="entry name" value="CHROMOBOX PROTEIN"/>
    <property type="match status" value="1"/>
</dbReference>
<name>A0A8J2JZR1_9HEXA</name>
<evidence type="ECO:0000259" key="5">
    <source>
        <dbReference type="PROSITE" id="PS50013"/>
    </source>
</evidence>
<dbReference type="EMBL" id="CAJVCH010143537">
    <property type="protein sequence ID" value="CAG7727089.1"/>
    <property type="molecule type" value="Genomic_DNA"/>
</dbReference>
<evidence type="ECO:0000313" key="7">
    <source>
        <dbReference type="Proteomes" id="UP000708208"/>
    </source>
</evidence>
<reference evidence="6" key="1">
    <citation type="submission" date="2021-06" db="EMBL/GenBank/DDBJ databases">
        <authorList>
            <person name="Hodson N. C."/>
            <person name="Mongue J. A."/>
            <person name="Jaron S. K."/>
        </authorList>
    </citation>
    <scope>NUCLEOTIDE SEQUENCE</scope>
</reference>
<gene>
    <name evidence="6" type="ORF">AFUS01_LOCUS15949</name>
</gene>
<accession>A0A8J2JZR1</accession>
<keyword evidence="2" id="KW-0677">Repeat</keyword>
<dbReference type="CDD" id="cd00034">
    <property type="entry name" value="CSD"/>
    <property type="match status" value="1"/>
</dbReference>
<dbReference type="AlphaFoldDB" id="A0A8J2JZR1"/>
<sequence>TDIPQACSISTQLYFYYIWRDKGRAWNTTSIYIATFSNPMSDTSTKTDEGDPKLKRNKKRMESSMVTVATQGVTSTTATSKPKNLTGFARGLEAQAIVGATDASGELCYLIQWNGTKELDLVPAREANKKCPQVVISFYESKIFCQPREQ</sequence>
<evidence type="ECO:0000256" key="3">
    <source>
        <dbReference type="ARBA" id="ARBA00023242"/>
    </source>
</evidence>
<organism evidence="6 7">
    <name type="scientific">Allacma fusca</name>
    <dbReference type="NCBI Taxonomy" id="39272"/>
    <lineage>
        <taxon>Eukaryota</taxon>
        <taxon>Metazoa</taxon>
        <taxon>Ecdysozoa</taxon>
        <taxon>Arthropoda</taxon>
        <taxon>Hexapoda</taxon>
        <taxon>Collembola</taxon>
        <taxon>Symphypleona</taxon>
        <taxon>Sminthuridae</taxon>
        <taxon>Allacma</taxon>
    </lineage>
</organism>
<feature type="region of interest" description="Disordered" evidence="4">
    <location>
        <begin position="41"/>
        <end position="61"/>
    </location>
</feature>
<evidence type="ECO:0000313" key="6">
    <source>
        <dbReference type="EMBL" id="CAG7727089.1"/>
    </source>
</evidence>
<keyword evidence="3" id="KW-0539">Nucleus</keyword>
<dbReference type="OrthoDB" id="273092at2759"/>
<dbReference type="InterPro" id="IPR000953">
    <property type="entry name" value="Chromo/chromo_shadow_dom"/>
</dbReference>
<dbReference type="FunFam" id="2.40.50.40:FF:000031">
    <property type="entry name" value="Heterochromatin protein 1"/>
    <property type="match status" value="1"/>
</dbReference>
<dbReference type="GO" id="GO:0005634">
    <property type="term" value="C:nucleus"/>
    <property type="evidence" value="ECO:0007669"/>
    <property type="project" value="UniProtKB-SubCell"/>
</dbReference>
<dbReference type="PROSITE" id="PS50013">
    <property type="entry name" value="CHROMO_2"/>
    <property type="match status" value="1"/>
</dbReference>
<feature type="domain" description="Chromo" evidence="5">
    <location>
        <begin position="92"/>
        <end position="150"/>
    </location>
</feature>
<dbReference type="InterPro" id="IPR051219">
    <property type="entry name" value="Heterochromatin_chromo-domain"/>
</dbReference>
<feature type="compositionally biased region" description="Basic and acidic residues" evidence="4">
    <location>
        <begin position="45"/>
        <end position="54"/>
    </location>
</feature>
<dbReference type="SMART" id="SM00300">
    <property type="entry name" value="ChSh"/>
    <property type="match status" value="1"/>
</dbReference>
<protein>
    <recommendedName>
        <fullName evidence="5">Chromo domain-containing protein</fullName>
    </recommendedName>
</protein>
<feature type="non-terminal residue" evidence="6">
    <location>
        <position position="1"/>
    </location>
</feature>
<evidence type="ECO:0000256" key="1">
    <source>
        <dbReference type="ARBA" id="ARBA00004123"/>
    </source>
</evidence>
<dbReference type="Pfam" id="PF01393">
    <property type="entry name" value="Chromo_shadow"/>
    <property type="match status" value="1"/>
</dbReference>
<evidence type="ECO:0000256" key="4">
    <source>
        <dbReference type="SAM" id="MobiDB-lite"/>
    </source>
</evidence>
<keyword evidence="7" id="KW-1185">Reference proteome</keyword>
<comment type="caution">
    <text evidence="6">The sequence shown here is derived from an EMBL/GenBank/DDBJ whole genome shotgun (WGS) entry which is preliminary data.</text>
</comment>
<dbReference type="Proteomes" id="UP000708208">
    <property type="component" value="Unassembled WGS sequence"/>
</dbReference>
<dbReference type="InterPro" id="IPR008251">
    <property type="entry name" value="Chromo_shadow_dom"/>
</dbReference>
<proteinExistence type="predicted"/>
<comment type="subcellular location">
    <subcellularLocation>
        <location evidence="1">Nucleus</location>
    </subcellularLocation>
</comment>